<reference evidence="9 10" key="1">
    <citation type="submission" date="2011-02" db="EMBL/GenBank/DDBJ databases">
        <title>The Genome Sequence of Sphaeroforma arctica JP610.</title>
        <authorList>
            <consortium name="The Broad Institute Genome Sequencing Platform"/>
            <person name="Russ C."/>
            <person name="Cuomo C."/>
            <person name="Young S.K."/>
            <person name="Zeng Q."/>
            <person name="Gargeya S."/>
            <person name="Alvarado L."/>
            <person name="Berlin A."/>
            <person name="Chapman S.B."/>
            <person name="Chen Z."/>
            <person name="Freedman E."/>
            <person name="Gellesch M."/>
            <person name="Goldberg J."/>
            <person name="Griggs A."/>
            <person name="Gujja S."/>
            <person name="Heilman E."/>
            <person name="Heiman D."/>
            <person name="Howarth C."/>
            <person name="Mehta T."/>
            <person name="Neiman D."/>
            <person name="Pearson M."/>
            <person name="Roberts A."/>
            <person name="Saif S."/>
            <person name="Shea T."/>
            <person name="Shenoy N."/>
            <person name="Sisk P."/>
            <person name="Stolte C."/>
            <person name="Sykes S."/>
            <person name="White J."/>
            <person name="Yandava C."/>
            <person name="Burger G."/>
            <person name="Gray M.W."/>
            <person name="Holland P.W.H."/>
            <person name="King N."/>
            <person name="Lang F.B.F."/>
            <person name="Roger A.J."/>
            <person name="Ruiz-Trillo I."/>
            <person name="Haas B."/>
            <person name="Nusbaum C."/>
            <person name="Birren B."/>
        </authorList>
    </citation>
    <scope>NUCLEOTIDE SEQUENCE [LARGE SCALE GENOMIC DNA]</scope>
    <source>
        <strain evidence="9 10">JP610</strain>
    </source>
</reference>
<evidence type="ECO:0000256" key="5">
    <source>
        <dbReference type="ARBA" id="ARBA00022729"/>
    </source>
</evidence>
<evidence type="ECO:0000256" key="6">
    <source>
        <dbReference type="ARBA" id="ARBA00023136"/>
    </source>
</evidence>
<dbReference type="InterPro" id="IPR003368">
    <property type="entry name" value="POMP_repeat"/>
</dbReference>
<evidence type="ECO:0000256" key="2">
    <source>
        <dbReference type="ARBA" id="ARBA00004442"/>
    </source>
</evidence>
<keyword evidence="4" id="KW-0964">Secreted</keyword>
<dbReference type="Proteomes" id="UP000054560">
    <property type="component" value="Unassembled WGS sequence"/>
</dbReference>
<comment type="subcellular location">
    <subcellularLocation>
        <location evidence="1">Cell envelope</location>
    </subcellularLocation>
    <subcellularLocation>
        <location evidence="2">Cell outer membrane</location>
    </subcellularLocation>
    <subcellularLocation>
        <location evidence="3">Secreted</location>
    </subcellularLocation>
</comment>
<evidence type="ECO:0000256" key="7">
    <source>
        <dbReference type="ARBA" id="ARBA00023237"/>
    </source>
</evidence>
<dbReference type="GeneID" id="25906318"/>
<evidence type="ECO:0000256" key="3">
    <source>
        <dbReference type="ARBA" id="ARBA00004613"/>
    </source>
</evidence>
<gene>
    <name evidence="9" type="ORF">SARC_05814</name>
</gene>
<accession>A0A0L0G105</accession>
<evidence type="ECO:0000256" key="1">
    <source>
        <dbReference type="ARBA" id="ARBA00004196"/>
    </source>
</evidence>
<evidence type="ECO:0000313" key="9">
    <source>
        <dbReference type="EMBL" id="KNC81883.1"/>
    </source>
</evidence>
<dbReference type="Pfam" id="PF02415">
    <property type="entry name" value="Chlam_PMP"/>
    <property type="match status" value="1"/>
</dbReference>
<evidence type="ECO:0000313" key="10">
    <source>
        <dbReference type="Proteomes" id="UP000054560"/>
    </source>
</evidence>
<dbReference type="EMBL" id="KQ241983">
    <property type="protein sequence ID" value="KNC81883.1"/>
    <property type="molecule type" value="Genomic_DNA"/>
</dbReference>
<protein>
    <recommendedName>
        <fullName evidence="8">Reverse transcriptase Ty1/copia-type domain-containing protein</fullName>
    </recommendedName>
</protein>
<dbReference type="STRING" id="667725.A0A0L0G105"/>
<organism evidence="9 10">
    <name type="scientific">Sphaeroforma arctica JP610</name>
    <dbReference type="NCBI Taxonomy" id="667725"/>
    <lineage>
        <taxon>Eukaryota</taxon>
        <taxon>Ichthyosporea</taxon>
        <taxon>Ichthyophonida</taxon>
        <taxon>Sphaeroforma</taxon>
    </lineage>
</organism>
<dbReference type="RefSeq" id="XP_014155785.1">
    <property type="nucleotide sequence ID" value="XM_014300310.1"/>
</dbReference>
<name>A0A0L0G105_9EUKA</name>
<proteinExistence type="predicted"/>
<dbReference type="eggNOG" id="KOG0017">
    <property type="taxonomic scope" value="Eukaryota"/>
</dbReference>
<keyword evidence="10" id="KW-1185">Reference proteome</keyword>
<dbReference type="GO" id="GO:0005576">
    <property type="term" value="C:extracellular region"/>
    <property type="evidence" value="ECO:0007669"/>
    <property type="project" value="UniProtKB-SubCell"/>
</dbReference>
<dbReference type="InterPro" id="IPR013103">
    <property type="entry name" value="RVT_2"/>
</dbReference>
<dbReference type="OrthoDB" id="413361at2759"/>
<dbReference type="NCBIfam" id="TIGR01376">
    <property type="entry name" value="POMP_repeat"/>
    <property type="match status" value="1"/>
</dbReference>
<evidence type="ECO:0000259" key="8">
    <source>
        <dbReference type="Pfam" id="PF07727"/>
    </source>
</evidence>
<keyword evidence="6" id="KW-0472">Membrane</keyword>
<evidence type="ECO:0000256" key="4">
    <source>
        <dbReference type="ARBA" id="ARBA00022525"/>
    </source>
</evidence>
<dbReference type="Pfam" id="PF07727">
    <property type="entry name" value="RVT_2"/>
    <property type="match status" value="1"/>
</dbReference>
<keyword evidence="5" id="KW-0732">Signal</keyword>
<keyword evidence="7" id="KW-0998">Cell outer membrane</keyword>
<dbReference type="AlphaFoldDB" id="A0A0L0G105"/>
<feature type="domain" description="Reverse transcriptase Ty1/copia-type" evidence="8">
    <location>
        <begin position="322"/>
        <end position="556"/>
    </location>
</feature>
<sequence>MFTNNSAGDSGGAVYCGSGLNSTFSVYEDNHAYNKGGAMYIEHDSIFIGDTYTHNEADSGGALYSEADIDIRNSTLVSNKAVDIGGAVRAYQVKMSESQVTCNRAGRGAGVALQGFVLNLDNTSSIANNEGTCGRVYFQSGMQCKAEDINNFCSCDWQAEVVSELCGEGAQCDSNRTYASVWDQPCACSKGTYFRPGEGCPTCSTCGKFNSSEDCSNSHDTLCTCPVGKTGPECSDDCILPENCESGDTTTCEFDAVDFSFGSQCKKCLEGYYLTEEGRCALCTQCGTGALGDISILVEECTANADTDHIRNDLVDIIPRLQVPPNTRIIHSKYVLVRKYDENGKLTIYKARMVARSDQQQHGVSDSETYAPAASSVAIRTFIATAAYENKEVDHFDVATAYLYTKLDTSVYMYPPKEAVKLDYSPPDTVLTLKRGLYGLQQSGRLRNFDIGGKLQSIGFTRTEAAESIWVHSHKDIAIVLYVDIIKVIRNTQDALWLFYQLEKHYKIKNLGLPRHLVGLKIQQHSDGSIEIGQEAYVQNLLDTFHLADSPTKATPGTHLHPSTVTGEPCREKYKSLLRALGFAAITSCPDIAWRPRQIQTDEGVEFVNNSQDITS</sequence>